<comment type="similarity">
    <text evidence="13">Belongs to the LpxK family.</text>
</comment>
<evidence type="ECO:0000256" key="8">
    <source>
        <dbReference type="ARBA" id="ARBA00022741"/>
    </source>
</evidence>
<comment type="function">
    <text evidence="1 13">Transfers the gamma-phosphate of ATP to the 4'-position of a tetraacyldisaccharide 1-phosphate intermediate (termed DS-1-P) to form tetraacyldisaccharide 1,4'-bis-phosphate (lipid IVA).</text>
</comment>
<dbReference type="PANTHER" id="PTHR42724">
    <property type="entry name" value="TETRAACYLDISACCHARIDE 4'-KINASE"/>
    <property type="match status" value="1"/>
</dbReference>
<comment type="pathway">
    <text evidence="2 13">Glycolipid biosynthesis; lipid IV(A) biosynthesis; lipid IV(A) from (3R)-3-hydroxytetradecanoyl-[acyl-carrier-protein] and UDP-N-acetyl-alpha-D-glucosamine: step 6/6.</text>
</comment>
<dbReference type="HAMAP" id="MF_00409">
    <property type="entry name" value="LpxK"/>
    <property type="match status" value="1"/>
</dbReference>
<evidence type="ECO:0000313" key="14">
    <source>
        <dbReference type="EMBL" id="GAA4463168.1"/>
    </source>
</evidence>
<sequence>MLTPLLRPFSALYGLLTDVRNQLYTNRFMSAFQPVQYCITVGNLTVGGTGKTPMVEYLIRRLSDQRRLAMLSRGYGRQTRGFRIAGLEDTAETLGDEPLQVYRKFGNSVTVCVGEQRAAALSTLSSLRPDIDTVILDDAFQHRAVAAHVNLLLSDYNRPFYTDHPFPAGRLRERRHGARRADAVIVTKCPDDLPLADQQKIASQIRPYTRPGTPVFFAGLRYDTPVSYAGSQPDQTLREVVLVSGIASVVSLEAYVRRQFRLIRHLEFGDHHAYSSADLDRIRQGCPPGTAVLTTEKDWVKLQALLLTEKGANPPFYYVPVAMYLLDREEELMQLLRVKKPE</sequence>
<proteinExistence type="inferred from homology"/>
<dbReference type="Proteomes" id="UP001501175">
    <property type="component" value="Unassembled WGS sequence"/>
</dbReference>
<keyword evidence="11 13" id="KW-0443">Lipid metabolism</keyword>
<evidence type="ECO:0000256" key="12">
    <source>
        <dbReference type="ARBA" id="ARBA00029757"/>
    </source>
</evidence>
<reference evidence="15" key="1">
    <citation type="journal article" date="2019" name="Int. J. Syst. Evol. Microbiol.">
        <title>The Global Catalogue of Microorganisms (GCM) 10K type strain sequencing project: providing services to taxonomists for standard genome sequencing and annotation.</title>
        <authorList>
            <consortium name="The Broad Institute Genomics Platform"/>
            <consortium name="The Broad Institute Genome Sequencing Center for Infectious Disease"/>
            <person name="Wu L."/>
            <person name="Ma J."/>
        </authorList>
    </citation>
    <scope>NUCLEOTIDE SEQUENCE [LARGE SCALE GENOMIC DNA]</scope>
    <source>
        <strain evidence="15">JCM 17927</strain>
    </source>
</reference>
<dbReference type="EMBL" id="BAABHD010000073">
    <property type="protein sequence ID" value="GAA4463168.1"/>
    <property type="molecule type" value="Genomic_DNA"/>
</dbReference>
<keyword evidence="8 13" id="KW-0547">Nucleotide-binding</keyword>
<evidence type="ECO:0000256" key="11">
    <source>
        <dbReference type="ARBA" id="ARBA00023098"/>
    </source>
</evidence>
<evidence type="ECO:0000256" key="2">
    <source>
        <dbReference type="ARBA" id="ARBA00004870"/>
    </source>
</evidence>
<dbReference type="InterPro" id="IPR003758">
    <property type="entry name" value="LpxK"/>
</dbReference>
<evidence type="ECO:0000256" key="10">
    <source>
        <dbReference type="ARBA" id="ARBA00022840"/>
    </source>
</evidence>
<dbReference type="SUPFAM" id="SSF52540">
    <property type="entry name" value="P-loop containing nucleoside triphosphate hydrolases"/>
    <property type="match status" value="1"/>
</dbReference>
<evidence type="ECO:0000256" key="6">
    <source>
        <dbReference type="ARBA" id="ARBA00022556"/>
    </source>
</evidence>
<accession>A0ABP8NCU0</accession>
<dbReference type="EC" id="2.7.1.130" evidence="3 13"/>
<evidence type="ECO:0000256" key="9">
    <source>
        <dbReference type="ARBA" id="ARBA00022777"/>
    </source>
</evidence>
<comment type="catalytic activity">
    <reaction evidence="13">
        <text>a lipid A disaccharide + ATP = a lipid IVA + ADP + H(+)</text>
        <dbReference type="Rhea" id="RHEA:67840"/>
        <dbReference type="ChEBI" id="CHEBI:15378"/>
        <dbReference type="ChEBI" id="CHEBI:30616"/>
        <dbReference type="ChEBI" id="CHEBI:176343"/>
        <dbReference type="ChEBI" id="CHEBI:176425"/>
        <dbReference type="ChEBI" id="CHEBI:456216"/>
        <dbReference type="EC" id="2.7.1.130"/>
    </reaction>
</comment>
<keyword evidence="5 13" id="KW-0444">Lipid biosynthesis</keyword>
<evidence type="ECO:0000256" key="13">
    <source>
        <dbReference type="HAMAP-Rule" id="MF_00409"/>
    </source>
</evidence>
<dbReference type="RefSeq" id="WP_345246511.1">
    <property type="nucleotide sequence ID" value="NZ_BAABHD010000073.1"/>
</dbReference>
<keyword evidence="6 13" id="KW-0441">Lipid A biosynthesis</keyword>
<evidence type="ECO:0000256" key="4">
    <source>
        <dbReference type="ARBA" id="ARBA00016436"/>
    </source>
</evidence>
<dbReference type="PANTHER" id="PTHR42724:SF1">
    <property type="entry name" value="TETRAACYLDISACCHARIDE 4'-KINASE, MITOCHONDRIAL-RELATED"/>
    <property type="match status" value="1"/>
</dbReference>
<keyword evidence="9 13" id="KW-0418">Kinase</keyword>
<evidence type="ECO:0000256" key="5">
    <source>
        <dbReference type="ARBA" id="ARBA00022516"/>
    </source>
</evidence>
<comment type="caution">
    <text evidence="14">The sequence shown here is derived from an EMBL/GenBank/DDBJ whole genome shotgun (WGS) entry which is preliminary data.</text>
</comment>
<evidence type="ECO:0000256" key="7">
    <source>
        <dbReference type="ARBA" id="ARBA00022679"/>
    </source>
</evidence>
<evidence type="ECO:0000256" key="3">
    <source>
        <dbReference type="ARBA" id="ARBA00012071"/>
    </source>
</evidence>
<name>A0ABP8NCU0_9BACT</name>
<protein>
    <recommendedName>
        <fullName evidence="4 13">Tetraacyldisaccharide 4'-kinase</fullName>
        <ecNumber evidence="3 13">2.7.1.130</ecNumber>
    </recommendedName>
    <alternativeName>
        <fullName evidence="12 13">Lipid A 4'-kinase</fullName>
    </alternativeName>
</protein>
<dbReference type="NCBIfam" id="TIGR00682">
    <property type="entry name" value="lpxK"/>
    <property type="match status" value="1"/>
</dbReference>
<keyword evidence="10 13" id="KW-0067">ATP-binding</keyword>
<dbReference type="InterPro" id="IPR027417">
    <property type="entry name" value="P-loop_NTPase"/>
</dbReference>
<keyword evidence="7 13" id="KW-0808">Transferase</keyword>
<evidence type="ECO:0000313" key="15">
    <source>
        <dbReference type="Proteomes" id="UP001501175"/>
    </source>
</evidence>
<gene>
    <name evidence="13 14" type="primary">lpxK</name>
    <name evidence="14" type="ORF">GCM10023189_40890</name>
</gene>
<organism evidence="14 15">
    <name type="scientific">Nibrella saemangeumensis</name>
    <dbReference type="NCBI Taxonomy" id="1084526"/>
    <lineage>
        <taxon>Bacteria</taxon>
        <taxon>Pseudomonadati</taxon>
        <taxon>Bacteroidota</taxon>
        <taxon>Cytophagia</taxon>
        <taxon>Cytophagales</taxon>
        <taxon>Spirosomataceae</taxon>
        <taxon>Nibrella</taxon>
    </lineage>
</organism>
<feature type="binding site" evidence="13">
    <location>
        <begin position="45"/>
        <end position="52"/>
    </location>
    <ligand>
        <name>ATP</name>
        <dbReference type="ChEBI" id="CHEBI:30616"/>
    </ligand>
</feature>
<evidence type="ECO:0000256" key="1">
    <source>
        <dbReference type="ARBA" id="ARBA00002274"/>
    </source>
</evidence>
<keyword evidence="15" id="KW-1185">Reference proteome</keyword>
<dbReference type="Pfam" id="PF02606">
    <property type="entry name" value="LpxK"/>
    <property type="match status" value="1"/>
</dbReference>